<feature type="compositionally biased region" description="Polar residues" evidence="1">
    <location>
        <begin position="28"/>
        <end position="39"/>
    </location>
</feature>
<dbReference type="AlphaFoldDB" id="A0A5B0Q9K2"/>
<proteinExistence type="predicted"/>
<sequence length="100" mass="11020">MCRARLDWNQGGCVDLDDVWVADPPTPTELSGYTSQSNPCALKHKPSLTQSKPTPRGQIYPPRGRSPSIQETMGPRTEPDSSRGRILLTSPTTNTKLRQS</sequence>
<dbReference type="Proteomes" id="UP000324748">
    <property type="component" value="Unassembled WGS sequence"/>
</dbReference>
<protein>
    <submittedName>
        <fullName evidence="2">Uncharacterized protein</fullName>
    </submittedName>
</protein>
<feature type="compositionally biased region" description="Polar residues" evidence="1">
    <location>
        <begin position="89"/>
        <end position="100"/>
    </location>
</feature>
<evidence type="ECO:0000313" key="2">
    <source>
        <dbReference type="EMBL" id="KAA1109898.1"/>
    </source>
</evidence>
<name>A0A5B0Q9K2_PUCGR</name>
<reference evidence="2 3" key="1">
    <citation type="submission" date="2019-05" db="EMBL/GenBank/DDBJ databases">
        <title>Emergence of the Ug99 lineage of the wheat stem rust pathogen through somatic hybridization.</title>
        <authorList>
            <person name="Li F."/>
            <person name="Upadhyaya N.M."/>
            <person name="Sperschneider J."/>
            <person name="Matny O."/>
            <person name="Nguyen-Phuc H."/>
            <person name="Mago R."/>
            <person name="Raley C."/>
            <person name="Miller M.E."/>
            <person name="Silverstein K.A.T."/>
            <person name="Henningsen E."/>
            <person name="Hirsch C.D."/>
            <person name="Visser B."/>
            <person name="Pretorius Z.A."/>
            <person name="Steffenson B.J."/>
            <person name="Schwessinger B."/>
            <person name="Dodds P.N."/>
            <person name="Figueroa M."/>
        </authorList>
    </citation>
    <scope>NUCLEOTIDE SEQUENCE [LARGE SCALE GENOMIC DNA]</scope>
    <source>
        <strain evidence="2">21-0</strain>
    </source>
</reference>
<comment type="caution">
    <text evidence="2">The sequence shown here is derived from an EMBL/GenBank/DDBJ whole genome shotgun (WGS) entry which is preliminary data.</text>
</comment>
<evidence type="ECO:0000313" key="3">
    <source>
        <dbReference type="Proteomes" id="UP000324748"/>
    </source>
</evidence>
<accession>A0A5B0Q9K2</accession>
<feature type="region of interest" description="Disordered" evidence="1">
    <location>
        <begin position="24"/>
        <end position="100"/>
    </location>
</feature>
<organism evidence="2 3">
    <name type="scientific">Puccinia graminis f. sp. tritici</name>
    <dbReference type="NCBI Taxonomy" id="56615"/>
    <lineage>
        <taxon>Eukaryota</taxon>
        <taxon>Fungi</taxon>
        <taxon>Dikarya</taxon>
        <taxon>Basidiomycota</taxon>
        <taxon>Pucciniomycotina</taxon>
        <taxon>Pucciniomycetes</taxon>
        <taxon>Pucciniales</taxon>
        <taxon>Pucciniaceae</taxon>
        <taxon>Puccinia</taxon>
    </lineage>
</organism>
<dbReference type="EMBL" id="VSWC01000027">
    <property type="protein sequence ID" value="KAA1109898.1"/>
    <property type="molecule type" value="Genomic_DNA"/>
</dbReference>
<gene>
    <name evidence="2" type="ORF">PGT21_002091</name>
</gene>
<keyword evidence="3" id="KW-1185">Reference proteome</keyword>
<evidence type="ECO:0000256" key="1">
    <source>
        <dbReference type="SAM" id="MobiDB-lite"/>
    </source>
</evidence>